<dbReference type="PANTHER" id="PTHR30563:SF0">
    <property type="entry name" value="DNA RECOMBINATION PROTEIN RMUC"/>
    <property type="match status" value="1"/>
</dbReference>
<dbReference type="Pfam" id="PF02646">
    <property type="entry name" value="RmuC"/>
    <property type="match status" value="1"/>
</dbReference>
<proteinExistence type="inferred from homology"/>
<keyword evidence="3 5" id="KW-0175">Coiled coil</keyword>
<dbReference type="InterPro" id="IPR003798">
    <property type="entry name" value="DNA_recombination_RmuC"/>
</dbReference>
<comment type="function">
    <text evidence="1">Involved in DNA recombination.</text>
</comment>
<keyword evidence="4" id="KW-0233">DNA recombination</keyword>
<keyword evidence="7" id="KW-0812">Transmembrane</keyword>
<reference evidence="8 9" key="1">
    <citation type="submission" date="2018-11" db="EMBL/GenBank/DDBJ databases">
        <title>Genomic Encyclopedia of Type Strains, Phase IV (KMG-IV): sequencing the most valuable type-strain genomes for metagenomic binning, comparative biology and taxonomic classification.</title>
        <authorList>
            <person name="Goeker M."/>
        </authorList>
    </citation>
    <scope>NUCLEOTIDE SEQUENCE [LARGE SCALE GENOMIC DNA]</scope>
    <source>
        <strain evidence="8 9">DSM 100316</strain>
    </source>
</reference>
<evidence type="ECO:0000256" key="6">
    <source>
        <dbReference type="SAM" id="MobiDB-lite"/>
    </source>
</evidence>
<feature type="coiled-coil region" evidence="5">
    <location>
        <begin position="213"/>
        <end position="240"/>
    </location>
</feature>
<comment type="caution">
    <text evidence="8">The sequence shown here is derived from an EMBL/GenBank/DDBJ whole genome shotgun (WGS) entry which is preliminary data.</text>
</comment>
<organism evidence="8 9">
    <name type="scientific">Sinobacterium caligoides</name>
    <dbReference type="NCBI Taxonomy" id="933926"/>
    <lineage>
        <taxon>Bacteria</taxon>
        <taxon>Pseudomonadati</taxon>
        <taxon>Pseudomonadota</taxon>
        <taxon>Gammaproteobacteria</taxon>
        <taxon>Cellvibrionales</taxon>
        <taxon>Spongiibacteraceae</taxon>
        <taxon>Sinobacterium</taxon>
    </lineage>
</organism>
<dbReference type="OrthoDB" id="9765111at2"/>
<evidence type="ECO:0000256" key="1">
    <source>
        <dbReference type="ARBA" id="ARBA00003416"/>
    </source>
</evidence>
<dbReference type="GO" id="GO:0006310">
    <property type="term" value="P:DNA recombination"/>
    <property type="evidence" value="ECO:0007669"/>
    <property type="project" value="UniProtKB-KW"/>
</dbReference>
<evidence type="ECO:0000256" key="3">
    <source>
        <dbReference type="ARBA" id="ARBA00023054"/>
    </source>
</evidence>
<evidence type="ECO:0000256" key="2">
    <source>
        <dbReference type="ARBA" id="ARBA00009840"/>
    </source>
</evidence>
<accession>A0A3N2E1I4</accession>
<feature type="region of interest" description="Disordered" evidence="6">
    <location>
        <begin position="490"/>
        <end position="509"/>
    </location>
</feature>
<evidence type="ECO:0000313" key="8">
    <source>
        <dbReference type="EMBL" id="ROS05792.1"/>
    </source>
</evidence>
<evidence type="ECO:0000256" key="5">
    <source>
        <dbReference type="SAM" id="Coils"/>
    </source>
</evidence>
<evidence type="ECO:0000256" key="4">
    <source>
        <dbReference type="ARBA" id="ARBA00023172"/>
    </source>
</evidence>
<protein>
    <submittedName>
        <fullName evidence="8">DNA recombination protein RmuC</fullName>
    </submittedName>
</protein>
<keyword evidence="7" id="KW-0472">Membrane</keyword>
<dbReference type="Proteomes" id="UP000275394">
    <property type="component" value="Unassembled WGS sequence"/>
</dbReference>
<keyword evidence="9" id="KW-1185">Reference proteome</keyword>
<comment type="similarity">
    <text evidence="2">Belongs to the RmuC family.</text>
</comment>
<dbReference type="PANTHER" id="PTHR30563">
    <property type="entry name" value="DNA RECOMBINATION PROTEIN RMUC"/>
    <property type="match status" value="1"/>
</dbReference>
<dbReference type="EMBL" id="RKHR01000003">
    <property type="protein sequence ID" value="ROS05792.1"/>
    <property type="molecule type" value="Genomic_DNA"/>
</dbReference>
<gene>
    <name evidence="8" type="ORF">EDC56_1346</name>
</gene>
<dbReference type="AlphaFoldDB" id="A0A3N2E1I4"/>
<name>A0A3N2E1I4_9GAMM</name>
<feature type="compositionally biased region" description="Basic and acidic residues" evidence="6">
    <location>
        <begin position="493"/>
        <end position="509"/>
    </location>
</feature>
<feature type="transmembrane region" description="Helical" evidence="7">
    <location>
        <begin position="12"/>
        <end position="33"/>
    </location>
</feature>
<evidence type="ECO:0000313" key="9">
    <source>
        <dbReference type="Proteomes" id="UP000275394"/>
    </source>
</evidence>
<sequence length="509" mass="58408">MAWGNMSIDLQSYYWLGGAIALIALVLLLLFMAREKQYRRRAIALQQQGSQSEQQRQHLEQQLEALMQQYKQQQATAENLWSKLQGQSQRLGVYSGQLEQFKEVKERLDEAEQALRHSRQAEAEAQAEVAQLKFAVEQGERRYREQFALLKENREQLKVEFEHISQRIFEDKRQQFDSNSIKSLDGVLAPLKTQLESFRKRVDNVHSEQLQGQAGLRNELDNLRRLNQQITDEAANLTRALKGDKKLQGNFGEQQAELLLQQSGLRRDIEYRREANFKDAEQQNRRPDFIIDLPDGKHIIIDSKVSLNAYAAFVSAEDEGERQRQLKAHVGCIEAHINSLSEKDYPKLEGMQSPDFVFMFMPIEPAFLAALEASPGLFNKAYDKRIAVVTPTTLLPMLRTVASLWTIDKQNNSTEQLADQAAKVYDRLRVFVEKMEKLGGQINTAQATYDTAWRSLYSGRGNLVAQAEKFKELGVRTKKEMPTSVTQSLMEEPLIKLEDDAADSRSIRQ</sequence>
<feature type="coiled-coil region" evidence="5">
    <location>
        <begin position="42"/>
        <end position="160"/>
    </location>
</feature>
<evidence type="ECO:0000256" key="7">
    <source>
        <dbReference type="SAM" id="Phobius"/>
    </source>
</evidence>
<keyword evidence="7" id="KW-1133">Transmembrane helix</keyword>